<evidence type="ECO:0000313" key="2">
    <source>
        <dbReference type="EMBL" id="GBE84857.1"/>
    </source>
</evidence>
<dbReference type="Proteomes" id="UP000287166">
    <property type="component" value="Unassembled WGS sequence"/>
</dbReference>
<gene>
    <name evidence="2" type="ORF">SCP_0700370</name>
</gene>
<feature type="region of interest" description="Disordered" evidence="1">
    <location>
        <begin position="62"/>
        <end position="103"/>
    </location>
</feature>
<dbReference type="EMBL" id="BFAD01000007">
    <property type="protein sequence ID" value="GBE84857.1"/>
    <property type="molecule type" value="Genomic_DNA"/>
</dbReference>
<dbReference type="AlphaFoldDB" id="A0A401GRK5"/>
<dbReference type="STRING" id="139825.A0A401GRK5"/>
<keyword evidence="3" id="KW-1185">Reference proteome</keyword>
<evidence type="ECO:0000256" key="1">
    <source>
        <dbReference type="SAM" id="MobiDB-lite"/>
    </source>
</evidence>
<evidence type="ECO:0000313" key="3">
    <source>
        <dbReference type="Proteomes" id="UP000287166"/>
    </source>
</evidence>
<organism evidence="2 3">
    <name type="scientific">Sparassis crispa</name>
    <dbReference type="NCBI Taxonomy" id="139825"/>
    <lineage>
        <taxon>Eukaryota</taxon>
        <taxon>Fungi</taxon>
        <taxon>Dikarya</taxon>
        <taxon>Basidiomycota</taxon>
        <taxon>Agaricomycotina</taxon>
        <taxon>Agaricomycetes</taxon>
        <taxon>Polyporales</taxon>
        <taxon>Sparassidaceae</taxon>
        <taxon>Sparassis</taxon>
    </lineage>
</organism>
<dbReference type="OrthoDB" id="2564984at2759"/>
<proteinExistence type="predicted"/>
<protein>
    <submittedName>
        <fullName evidence="2">Uncharacterized protein</fullName>
    </submittedName>
</protein>
<accession>A0A401GRK5</accession>
<reference evidence="2 3" key="1">
    <citation type="journal article" date="2018" name="Sci. Rep.">
        <title>Genome sequence of the cauliflower mushroom Sparassis crispa (Hanabiratake) and its association with beneficial usage.</title>
        <authorList>
            <person name="Kiyama R."/>
            <person name="Furutani Y."/>
            <person name="Kawaguchi K."/>
            <person name="Nakanishi T."/>
        </authorList>
    </citation>
    <scope>NUCLEOTIDE SEQUENCE [LARGE SCALE GENOMIC DNA]</scope>
</reference>
<dbReference type="InParanoid" id="A0A401GRK5"/>
<comment type="caution">
    <text evidence="2">The sequence shown here is derived from an EMBL/GenBank/DDBJ whole genome shotgun (WGS) entry which is preliminary data.</text>
</comment>
<dbReference type="RefSeq" id="XP_027615770.1">
    <property type="nucleotide sequence ID" value="XM_027759969.1"/>
</dbReference>
<name>A0A401GRK5_9APHY</name>
<dbReference type="GeneID" id="38781774"/>
<sequence length="176" mass="19513">MAKIPSRPNPTVTIPLDHALSPEPSTPPPEYTEFPIQELIAGPSIQSPRATSPPALEIETIPARPGTAHLLPQTRIRDPQSSPRAYQVERPAEATNPGQAIQTSDIQARYPSQWEEHRNQVDPRCRRGDHVPVRKYGLIGILNSIFCFPLGLLCLLVDQEETCLRCGKHLGGEIMF</sequence>
<feature type="region of interest" description="Disordered" evidence="1">
    <location>
        <begin position="1"/>
        <end position="33"/>
    </location>
</feature>